<dbReference type="RefSeq" id="WP_084447227.1">
    <property type="nucleotide sequence ID" value="NZ_FWWW01000091.1"/>
</dbReference>
<sequence>MADTPLLASKKCPNCQQWSKWQHSPDDRCEHCGELLDPRARQSALERAELENQKTSSLILLEIKPEDKGVIRFFKTIVRGGQLAFAAILSFIVWVVTVAAG</sequence>
<dbReference type="AlphaFoldDB" id="A0A1W1W1L0"/>
<name>A0A1W1W1L0_9BACT</name>
<gene>
    <name evidence="2" type="ORF">SAMN00120144_0158</name>
</gene>
<proteinExistence type="predicted"/>
<protein>
    <submittedName>
        <fullName evidence="2">Uncharacterized protein</fullName>
    </submittedName>
</protein>
<evidence type="ECO:0000313" key="3">
    <source>
        <dbReference type="Proteomes" id="UP000192266"/>
    </source>
</evidence>
<evidence type="ECO:0000313" key="2">
    <source>
        <dbReference type="EMBL" id="SMB99370.1"/>
    </source>
</evidence>
<reference evidence="2 3" key="1">
    <citation type="submission" date="2017-04" db="EMBL/GenBank/DDBJ databases">
        <authorList>
            <person name="Afonso C.L."/>
            <person name="Miller P.J."/>
            <person name="Scott M.A."/>
            <person name="Spackman E."/>
            <person name="Goraichik I."/>
            <person name="Dimitrov K.M."/>
            <person name="Suarez D.L."/>
            <person name="Swayne D.E."/>
        </authorList>
    </citation>
    <scope>NUCLEOTIDE SEQUENCE [LARGE SCALE GENOMIC DNA]</scope>
    <source>
        <strain evidence="2 3">DSM 11622</strain>
    </source>
</reference>
<keyword evidence="1" id="KW-0472">Membrane</keyword>
<accession>A0A1W1W1L0</accession>
<dbReference type="STRING" id="645990.SAMN00120144_0158"/>
<dbReference type="Proteomes" id="UP000192266">
    <property type="component" value="Unassembled WGS sequence"/>
</dbReference>
<organism evidence="2 3">
    <name type="scientific">Hymenobacter roseosalivarius DSM 11622</name>
    <dbReference type="NCBI Taxonomy" id="645990"/>
    <lineage>
        <taxon>Bacteria</taxon>
        <taxon>Pseudomonadati</taxon>
        <taxon>Bacteroidota</taxon>
        <taxon>Cytophagia</taxon>
        <taxon>Cytophagales</taxon>
        <taxon>Hymenobacteraceae</taxon>
        <taxon>Hymenobacter</taxon>
    </lineage>
</organism>
<feature type="transmembrane region" description="Helical" evidence="1">
    <location>
        <begin position="83"/>
        <end position="100"/>
    </location>
</feature>
<dbReference type="OrthoDB" id="772995at2"/>
<keyword evidence="3" id="KW-1185">Reference proteome</keyword>
<evidence type="ECO:0000256" key="1">
    <source>
        <dbReference type="SAM" id="Phobius"/>
    </source>
</evidence>
<keyword evidence="1" id="KW-1133">Transmembrane helix</keyword>
<keyword evidence="1" id="KW-0812">Transmembrane</keyword>
<dbReference type="EMBL" id="FWWW01000091">
    <property type="protein sequence ID" value="SMB99370.1"/>
    <property type="molecule type" value="Genomic_DNA"/>
</dbReference>